<reference evidence="2" key="1">
    <citation type="submission" date="2020-05" db="EMBL/GenBank/DDBJ databases">
        <authorList>
            <person name="Chiriac C."/>
            <person name="Salcher M."/>
            <person name="Ghai R."/>
            <person name="Kavagutti S V."/>
        </authorList>
    </citation>
    <scope>NUCLEOTIDE SEQUENCE</scope>
</reference>
<dbReference type="PROSITE" id="PS51154">
    <property type="entry name" value="MACRO"/>
    <property type="match status" value="1"/>
</dbReference>
<gene>
    <name evidence="2" type="ORF">UFOPK2295_00060</name>
</gene>
<name>A0A6J6LE24_9ZZZZ</name>
<organism evidence="2">
    <name type="scientific">freshwater metagenome</name>
    <dbReference type="NCBI Taxonomy" id="449393"/>
    <lineage>
        <taxon>unclassified sequences</taxon>
        <taxon>metagenomes</taxon>
        <taxon>ecological metagenomes</taxon>
    </lineage>
</organism>
<dbReference type="InterPro" id="IPR043472">
    <property type="entry name" value="Macro_dom-like"/>
</dbReference>
<dbReference type="EMBL" id="CAEZWV010000001">
    <property type="protein sequence ID" value="CAB4659468.1"/>
    <property type="molecule type" value="Genomic_DNA"/>
</dbReference>
<accession>A0A6J6LE24</accession>
<proteinExistence type="predicted"/>
<sequence>MGSFLHQFKKKAKKSMKTNIKCIAGDIVPIGTEIIVNAANSGLQSGGGVCGAIFNGAGKQQLQKACDAIGHCPTGKAVITPAFNLEKYGTRYIIHAVGPQFSASRAEECDTLLVDAYRSTLRLAESVGARSIAIPAISTGIYHFPVERAAALVAELLTSETFDLDEIVLMALESDKIAHYADALA</sequence>
<evidence type="ECO:0000259" key="1">
    <source>
        <dbReference type="PROSITE" id="PS51154"/>
    </source>
</evidence>
<evidence type="ECO:0000313" key="2">
    <source>
        <dbReference type="EMBL" id="CAB4659468.1"/>
    </source>
</evidence>
<dbReference type="Gene3D" id="3.40.220.10">
    <property type="entry name" value="Leucine Aminopeptidase, subunit E, domain 1"/>
    <property type="match status" value="1"/>
</dbReference>
<dbReference type="SUPFAM" id="SSF52949">
    <property type="entry name" value="Macro domain-like"/>
    <property type="match status" value="1"/>
</dbReference>
<feature type="domain" description="Macro" evidence="1">
    <location>
        <begin position="7"/>
        <end position="185"/>
    </location>
</feature>
<protein>
    <submittedName>
        <fullName evidence="2">Unannotated protein</fullName>
    </submittedName>
</protein>
<dbReference type="Pfam" id="PF01661">
    <property type="entry name" value="Macro"/>
    <property type="match status" value="1"/>
</dbReference>
<dbReference type="InterPro" id="IPR002589">
    <property type="entry name" value="Macro_dom"/>
</dbReference>
<dbReference type="PANTHER" id="PTHR11106:SF27">
    <property type="entry name" value="MACRO DOMAIN-CONTAINING PROTEIN"/>
    <property type="match status" value="1"/>
</dbReference>
<dbReference type="AlphaFoldDB" id="A0A6J6LE24"/>
<dbReference type="SMART" id="SM00506">
    <property type="entry name" value="A1pp"/>
    <property type="match status" value="1"/>
</dbReference>
<dbReference type="PANTHER" id="PTHR11106">
    <property type="entry name" value="GANGLIOSIDE INDUCED DIFFERENTIATION ASSOCIATED PROTEIN 2-RELATED"/>
    <property type="match status" value="1"/>
</dbReference>